<comment type="caution">
    <text evidence="16">The sequence shown here is derived from an EMBL/GenBank/DDBJ whole genome shotgun (WGS) entry which is preliminary data.</text>
</comment>
<dbReference type="Pfam" id="PF00925">
    <property type="entry name" value="GTP_cyclohydro2"/>
    <property type="match status" value="1"/>
</dbReference>
<dbReference type="SUPFAM" id="SSF142695">
    <property type="entry name" value="RibA-like"/>
    <property type="match status" value="1"/>
</dbReference>
<evidence type="ECO:0000313" key="16">
    <source>
        <dbReference type="EMBL" id="MBJ6370583.1"/>
    </source>
</evidence>
<feature type="binding site" evidence="14">
    <location>
        <position position="157"/>
    </location>
    <ligand>
        <name>Mg(2+)</name>
        <dbReference type="ChEBI" id="CHEBI:18420"/>
        <label>2</label>
    </ligand>
</feature>
<comment type="catalytic activity">
    <reaction evidence="1 14">
        <text>D-ribulose 5-phosphate = (2S)-2-hydroxy-3-oxobutyl phosphate + formate + H(+)</text>
        <dbReference type="Rhea" id="RHEA:18457"/>
        <dbReference type="ChEBI" id="CHEBI:15378"/>
        <dbReference type="ChEBI" id="CHEBI:15740"/>
        <dbReference type="ChEBI" id="CHEBI:58121"/>
        <dbReference type="ChEBI" id="CHEBI:58830"/>
        <dbReference type="EC" id="4.1.99.12"/>
    </reaction>
</comment>
<feature type="site" description="Essential for catalytic activity" evidence="14">
    <location>
        <position position="140"/>
    </location>
</feature>
<comment type="cofactor">
    <cofactor evidence="14">
        <name>Mg(2+)</name>
        <dbReference type="ChEBI" id="CHEBI:18420"/>
    </cofactor>
    <cofactor evidence="14">
        <name>Mn(2+)</name>
        <dbReference type="ChEBI" id="CHEBI:29035"/>
    </cofactor>
    <text evidence="14">Binds 2 divalent metal cations per subunit. Magnesium or manganese.</text>
</comment>
<comment type="similarity">
    <text evidence="14">Belongs to the DHBP synthase family.</text>
</comment>
<evidence type="ECO:0000256" key="12">
    <source>
        <dbReference type="ARBA" id="ARBA00023211"/>
    </source>
</evidence>
<accession>A0A8J7J7R8</accession>
<evidence type="ECO:0000256" key="8">
    <source>
        <dbReference type="ARBA" id="ARBA00018836"/>
    </source>
</evidence>
<dbReference type="NCBIfam" id="TIGR00506">
    <property type="entry name" value="ribB"/>
    <property type="match status" value="1"/>
</dbReference>
<comment type="cofactor">
    <cofactor evidence="2">
        <name>Mn(2+)</name>
        <dbReference type="ChEBI" id="CHEBI:29035"/>
    </cofactor>
</comment>
<feature type="binding site" evidence="14">
    <location>
        <begin position="41"/>
        <end position="42"/>
    </location>
    <ligand>
        <name>D-ribulose 5-phosphate</name>
        <dbReference type="ChEBI" id="CHEBI:58121"/>
    </ligand>
</feature>
<comment type="subunit">
    <text evidence="14">Homodimer.</text>
</comment>
<feature type="domain" description="GTP cyclohydrolase II" evidence="15">
    <location>
        <begin position="225"/>
        <end position="367"/>
    </location>
</feature>
<keyword evidence="13 14" id="KW-0456">Lyase</keyword>
<evidence type="ECO:0000313" key="17">
    <source>
        <dbReference type="Proteomes" id="UP000619079"/>
    </source>
</evidence>
<keyword evidence="9 14" id="KW-0686">Riboflavin biosynthesis</keyword>
<gene>
    <name evidence="14 16" type="primary">ribB</name>
    <name evidence="16" type="ORF">JF290_03495</name>
</gene>
<evidence type="ECO:0000256" key="10">
    <source>
        <dbReference type="ARBA" id="ARBA00022723"/>
    </source>
</evidence>
<dbReference type="EMBL" id="JAELVR010000002">
    <property type="protein sequence ID" value="MBJ6370583.1"/>
    <property type="molecule type" value="Genomic_DNA"/>
</dbReference>
<evidence type="ECO:0000256" key="1">
    <source>
        <dbReference type="ARBA" id="ARBA00000141"/>
    </source>
</evidence>
<dbReference type="SUPFAM" id="SSF55821">
    <property type="entry name" value="YrdC/RibB"/>
    <property type="match status" value="1"/>
</dbReference>
<feature type="binding site" evidence="14">
    <location>
        <position position="42"/>
    </location>
    <ligand>
        <name>Mg(2+)</name>
        <dbReference type="ChEBI" id="CHEBI:18420"/>
        <label>1</label>
    </ligand>
</feature>
<dbReference type="InterPro" id="IPR036144">
    <property type="entry name" value="RibA-like_sf"/>
</dbReference>
<dbReference type="HAMAP" id="MF_00180">
    <property type="entry name" value="RibB"/>
    <property type="match status" value="1"/>
</dbReference>
<dbReference type="FunFam" id="3.90.870.10:FF:000001">
    <property type="entry name" value="Riboflavin biosynthesis protein RibBA"/>
    <property type="match status" value="1"/>
</dbReference>
<evidence type="ECO:0000259" key="15">
    <source>
        <dbReference type="Pfam" id="PF00925"/>
    </source>
</evidence>
<dbReference type="InterPro" id="IPR032677">
    <property type="entry name" value="GTP_cyclohydro_II"/>
</dbReference>
<dbReference type="RefSeq" id="WP_199023362.1">
    <property type="nucleotide sequence ID" value="NZ_JAELVR010000002.1"/>
</dbReference>
<evidence type="ECO:0000256" key="9">
    <source>
        <dbReference type="ARBA" id="ARBA00022619"/>
    </source>
</evidence>
<dbReference type="PANTHER" id="PTHR21327">
    <property type="entry name" value="GTP CYCLOHYDROLASE II-RELATED"/>
    <property type="match status" value="1"/>
</dbReference>
<comment type="function">
    <text evidence="3 14">Catalyzes the conversion of D-ribulose 5-phosphate to formate and 3,4-dihydroxy-2-butanone 4-phosphate.</text>
</comment>
<organism evidence="16 17">
    <name type="scientific">Sedimentitalea arenosa</name>
    <dbReference type="NCBI Taxonomy" id="2798803"/>
    <lineage>
        <taxon>Bacteria</taxon>
        <taxon>Pseudomonadati</taxon>
        <taxon>Pseudomonadota</taxon>
        <taxon>Alphaproteobacteria</taxon>
        <taxon>Rhodobacterales</taxon>
        <taxon>Paracoccaceae</taxon>
        <taxon>Sedimentitalea</taxon>
    </lineage>
</organism>
<evidence type="ECO:0000256" key="5">
    <source>
        <dbReference type="ARBA" id="ARBA00005520"/>
    </source>
</evidence>
<evidence type="ECO:0000256" key="11">
    <source>
        <dbReference type="ARBA" id="ARBA00022842"/>
    </source>
</evidence>
<feature type="binding site" evidence="14">
    <location>
        <position position="42"/>
    </location>
    <ligand>
        <name>Mg(2+)</name>
        <dbReference type="ChEBI" id="CHEBI:18420"/>
        <label>2</label>
    </ligand>
</feature>
<dbReference type="GO" id="GO:0008686">
    <property type="term" value="F:3,4-dihydroxy-2-butanone-4-phosphate synthase activity"/>
    <property type="evidence" value="ECO:0007669"/>
    <property type="project" value="UniProtKB-UniRule"/>
</dbReference>
<dbReference type="EC" id="4.1.99.12" evidence="7 14"/>
<keyword evidence="10 14" id="KW-0479">Metal-binding</keyword>
<dbReference type="PANTHER" id="PTHR21327:SF34">
    <property type="entry name" value="3,4-DIHYDROXY-2-BUTANONE 4-PHOSPHATE SYNTHASE"/>
    <property type="match status" value="1"/>
</dbReference>
<keyword evidence="12 14" id="KW-0464">Manganese</keyword>
<dbReference type="Pfam" id="PF00926">
    <property type="entry name" value="DHBP_synthase"/>
    <property type="match status" value="1"/>
</dbReference>
<dbReference type="InterPro" id="IPR017945">
    <property type="entry name" value="DHBP_synth_RibB-like_a/b_dom"/>
</dbReference>
<keyword evidence="17" id="KW-1185">Reference proteome</keyword>
<comment type="similarity">
    <text evidence="5">In the N-terminal section; belongs to the DHBP synthase family.</text>
</comment>
<comment type="similarity">
    <text evidence="6">In the C-terminal section; belongs to the GTP cyclohydrolase II family.</text>
</comment>
<evidence type="ECO:0000256" key="3">
    <source>
        <dbReference type="ARBA" id="ARBA00002284"/>
    </source>
</evidence>
<dbReference type="Gene3D" id="3.40.50.10990">
    <property type="entry name" value="GTP cyclohydrolase II"/>
    <property type="match status" value="1"/>
</dbReference>
<keyword evidence="11 14" id="KW-0460">Magnesium</keyword>
<feature type="binding site" evidence="14">
    <location>
        <begin position="154"/>
        <end position="158"/>
    </location>
    <ligand>
        <name>D-ribulose 5-phosphate</name>
        <dbReference type="ChEBI" id="CHEBI:58121"/>
    </ligand>
</feature>
<evidence type="ECO:0000256" key="2">
    <source>
        <dbReference type="ARBA" id="ARBA00001936"/>
    </source>
</evidence>
<dbReference type="GO" id="GO:0009231">
    <property type="term" value="P:riboflavin biosynthetic process"/>
    <property type="evidence" value="ECO:0007669"/>
    <property type="project" value="UniProtKB-UniRule"/>
</dbReference>
<dbReference type="GO" id="GO:0003935">
    <property type="term" value="F:GTP cyclohydrolase II activity"/>
    <property type="evidence" value="ECO:0007669"/>
    <property type="project" value="TreeGrafter"/>
</dbReference>
<dbReference type="GO" id="GO:0030145">
    <property type="term" value="F:manganese ion binding"/>
    <property type="evidence" value="ECO:0007669"/>
    <property type="project" value="UniProtKB-UniRule"/>
</dbReference>
<evidence type="ECO:0000256" key="7">
    <source>
        <dbReference type="ARBA" id="ARBA00012153"/>
    </source>
</evidence>
<dbReference type="InterPro" id="IPR000422">
    <property type="entry name" value="DHBP_synthase_RibB"/>
</dbReference>
<dbReference type="GO" id="GO:0000287">
    <property type="term" value="F:magnesium ion binding"/>
    <property type="evidence" value="ECO:0007669"/>
    <property type="project" value="UniProtKB-UniRule"/>
</dbReference>
<dbReference type="Gene3D" id="3.90.870.10">
    <property type="entry name" value="DHBP synthase"/>
    <property type="match status" value="1"/>
</dbReference>
<dbReference type="Proteomes" id="UP000619079">
    <property type="component" value="Unassembled WGS sequence"/>
</dbReference>
<protein>
    <recommendedName>
        <fullName evidence="8 14">3,4-dihydroxy-2-butanone 4-phosphate synthase</fullName>
        <shortName evidence="14">DHBP synthase</shortName>
        <ecNumber evidence="7 14">4.1.99.12</ecNumber>
    </recommendedName>
</protein>
<evidence type="ECO:0000256" key="14">
    <source>
        <dbReference type="HAMAP-Rule" id="MF_00180"/>
    </source>
</evidence>
<dbReference type="AlphaFoldDB" id="A0A8J7J7R8"/>
<name>A0A8J7J7R8_9RHOB</name>
<evidence type="ECO:0000256" key="4">
    <source>
        <dbReference type="ARBA" id="ARBA00004904"/>
    </source>
</evidence>
<evidence type="ECO:0000256" key="13">
    <source>
        <dbReference type="ARBA" id="ARBA00023239"/>
    </source>
</evidence>
<dbReference type="UniPathway" id="UPA00275">
    <property type="reaction ID" value="UER00399"/>
</dbReference>
<evidence type="ECO:0000256" key="6">
    <source>
        <dbReference type="ARBA" id="ARBA00008976"/>
    </source>
</evidence>
<comment type="pathway">
    <text evidence="4 14">Cofactor biosynthesis; riboflavin biosynthesis; 2-hydroxy-3-oxobutyl phosphate from D-ribulose 5-phosphate: step 1/1.</text>
</comment>
<dbReference type="PIRSF" id="PIRSF001259">
    <property type="entry name" value="RibA"/>
    <property type="match status" value="1"/>
</dbReference>
<proteinExistence type="inferred from homology"/>
<feature type="site" description="Essential for catalytic activity" evidence="14">
    <location>
        <position position="178"/>
    </location>
</feature>
<reference evidence="16" key="1">
    <citation type="submission" date="2020-12" db="EMBL/GenBank/DDBJ databases">
        <title>Sedimentitalea sp. nov., isolated from sand in Incheon.</title>
        <authorList>
            <person name="Kim W."/>
        </authorList>
    </citation>
    <scope>NUCLEOTIDE SEQUENCE</scope>
    <source>
        <strain evidence="16">CAU 1593</strain>
    </source>
</reference>
<feature type="binding site" evidence="14">
    <location>
        <position position="46"/>
    </location>
    <ligand>
        <name>D-ribulose 5-phosphate</name>
        <dbReference type="ChEBI" id="CHEBI:58121"/>
    </ligand>
</feature>
<sequence length="373" mass="40436">MSFASPGPVETDLRDAISPIEEIIDIARQGKMFILVDHEDRENEGDLVIAAEFADAEAINFMATHGRGLICLPMTAERIDRLGLPMMAVNNSSRHETPFTVSIEAREGVSTGISAPDRAHTVATAINEQNTMASLATPGHVFPLRARQGGVLVRAGHTEAAVDIARLAGLKPAGVICEIMNADGTMARLPELVTFAREHGLKIGTISDLIAYRSLNDNLVKQTAHHMVTSEYGGAWDMRIFTDQTHGIEHVALIKGDITTPEPVLIRTHALHEASDVLGLGPKPARELPRAMELIAEEGRGVVCLFREARHSLYAQEDEGPRTIKQTGLGAQILSSLGLRQMILLTDSPQTRYLGLDAYGLTIVGTRPIMPKD</sequence>
<dbReference type="GO" id="GO:0005829">
    <property type="term" value="C:cytosol"/>
    <property type="evidence" value="ECO:0007669"/>
    <property type="project" value="TreeGrafter"/>
</dbReference>